<comment type="caution">
    <text evidence="1">The sequence shown here is derived from an EMBL/GenBank/DDBJ whole genome shotgun (WGS) entry which is preliminary data.</text>
</comment>
<dbReference type="AlphaFoldDB" id="A0A9X8UIM0"/>
<reference evidence="1 2" key="1">
    <citation type="submission" date="2019-03" db="EMBL/GenBank/DDBJ databases">
        <title>Genomic Encyclopedia of Type Strains, Phase IV (KMG-IV): sequencing the most valuable type-strain genomes for metagenomic binning, comparative biology and taxonomic classification.</title>
        <authorList>
            <person name="Goeker M."/>
        </authorList>
    </citation>
    <scope>NUCLEOTIDE SEQUENCE [LARGE SCALE GENOMIC DNA]</scope>
    <source>
        <strain evidence="1 2">DSM 100433</strain>
    </source>
</reference>
<dbReference type="Pfam" id="PF25209">
    <property type="entry name" value="Phage_capsid_4"/>
    <property type="match status" value="1"/>
</dbReference>
<dbReference type="OrthoDB" id="1733209at2"/>
<dbReference type="EMBL" id="SLUK01000009">
    <property type="protein sequence ID" value="TCL42625.1"/>
    <property type="molecule type" value="Genomic_DNA"/>
</dbReference>
<dbReference type="Proteomes" id="UP000294682">
    <property type="component" value="Unassembled WGS sequence"/>
</dbReference>
<proteinExistence type="predicted"/>
<name>A0A9X8UIM0_9FIRM</name>
<evidence type="ECO:0000313" key="1">
    <source>
        <dbReference type="EMBL" id="TCL42625.1"/>
    </source>
</evidence>
<accession>A0A9X8UIM0</accession>
<keyword evidence="2" id="KW-1185">Reference proteome</keyword>
<organism evidence="1 2">
    <name type="scientific">Harryflintia acetispora</name>
    <dbReference type="NCBI Taxonomy" id="1849041"/>
    <lineage>
        <taxon>Bacteria</taxon>
        <taxon>Bacillati</taxon>
        <taxon>Bacillota</taxon>
        <taxon>Clostridia</taxon>
        <taxon>Eubacteriales</taxon>
        <taxon>Oscillospiraceae</taxon>
        <taxon>Harryflintia</taxon>
    </lineage>
</organism>
<evidence type="ECO:0000313" key="2">
    <source>
        <dbReference type="Proteomes" id="UP000294682"/>
    </source>
</evidence>
<gene>
    <name evidence="1" type="ORF">EDD78_10996</name>
</gene>
<dbReference type="RefSeq" id="WP_079698667.1">
    <property type="nucleotide sequence ID" value="NZ_SLUK01000009.1"/>
</dbReference>
<protein>
    <recommendedName>
        <fullName evidence="3">Phage major capsid protein</fullName>
    </recommendedName>
</protein>
<evidence type="ECO:0008006" key="3">
    <source>
        <dbReference type="Google" id="ProtNLM"/>
    </source>
</evidence>
<dbReference type="SUPFAM" id="SSF56563">
    <property type="entry name" value="Major capsid protein gp5"/>
    <property type="match status" value="1"/>
</dbReference>
<sequence length="335" mass="36403">MNYQNIAITKDMYKNGERLTSQLERLDPSAGYSGELAGLDAFERQLKRFDIKVSGERSDLLQKFFSTGESASLFPEYVARAVGAGMEQSDHLGSVIAAKTMINSLDYRTITTDFSEDDKELKVVLEGGMIPQVQIRLKDNLVRLYKRGRMLAASYEAIKFQHIDLFSVALKQIGAYIAKSQFADAVRVLIDGDGNDNAADRIETAESGKLSYGDLVGLWGEFEDYEMNVLLASPDMMLKVLALPEMQDAAAGLNFQGTGKLATPLGASLIRSSAVPAGTIVALDSRCALEMVCAGEVSVDSDRLIDCQLERTAITATAGFAKIFPQAVKVLGLKA</sequence>